<gene>
    <name evidence="1" type="ORF">OVA965_LOCUS6019</name>
    <name evidence="2" type="ORF">TMI583_LOCUS6015</name>
</gene>
<reference evidence="2" key="1">
    <citation type="submission" date="2021-02" db="EMBL/GenBank/DDBJ databases">
        <authorList>
            <person name="Nowell W R."/>
        </authorList>
    </citation>
    <scope>NUCLEOTIDE SEQUENCE</scope>
</reference>
<evidence type="ECO:0000313" key="1">
    <source>
        <dbReference type="EMBL" id="CAF0828457.1"/>
    </source>
</evidence>
<dbReference type="InterPro" id="IPR023393">
    <property type="entry name" value="START-like_dom_sf"/>
</dbReference>
<proteinExistence type="predicted"/>
<organism evidence="2 3">
    <name type="scientific">Didymodactylos carnosus</name>
    <dbReference type="NCBI Taxonomy" id="1234261"/>
    <lineage>
        <taxon>Eukaryota</taxon>
        <taxon>Metazoa</taxon>
        <taxon>Spiralia</taxon>
        <taxon>Gnathifera</taxon>
        <taxon>Rotifera</taxon>
        <taxon>Eurotatoria</taxon>
        <taxon>Bdelloidea</taxon>
        <taxon>Philodinida</taxon>
        <taxon>Philodinidae</taxon>
        <taxon>Didymodactylos</taxon>
    </lineage>
</organism>
<dbReference type="EMBL" id="CAJNOK010001756">
    <property type="protein sequence ID" value="CAF0828457.1"/>
    <property type="molecule type" value="Genomic_DNA"/>
</dbReference>
<protein>
    <submittedName>
        <fullName evidence="2">Uncharacterized protein</fullName>
    </submittedName>
</protein>
<dbReference type="SUPFAM" id="SSF55961">
    <property type="entry name" value="Bet v1-like"/>
    <property type="match status" value="1"/>
</dbReference>
<dbReference type="AlphaFoldDB" id="A0A8S2H7T5"/>
<evidence type="ECO:0000313" key="3">
    <source>
        <dbReference type="Proteomes" id="UP000682733"/>
    </source>
</evidence>
<dbReference type="Pfam" id="PF08982">
    <property type="entry name" value="AtaL"/>
    <property type="match status" value="1"/>
</dbReference>
<sequence>MPTGKHCETIHARFEIIWKFLEDKVLHPDKYLKGIKQVNILEQTVTPVGLIVEREILFDDPTFENIKELIISDKVSGQVVYRLKDNPKFEGETVNVCRPTNVVYLSQLEYSLNWKLKDVAKQETDAEEEIGRKALQLAFEEMKAVSEKAEREQYPT</sequence>
<dbReference type="Gene3D" id="3.30.530.20">
    <property type="match status" value="1"/>
</dbReference>
<accession>A0A8S2H7T5</accession>
<comment type="caution">
    <text evidence="2">The sequence shown here is derived from an EMBL/GenBank/DDBJ whole genome shotgun (WGS) entry which is preliminary data.</text>
</comment>
<dbReference type="InterPro" id="IPR015075">
    <property type="entry name" value="AtaL"/>
</dbReference>
<dbReference type="Proteomes" id="UP000682733">
    <property type="component" value="Unassembled WGS sequence"/>
</dbReference>
<evidence type="ECO:0000313" key="2">
    <source>
        <dbReference type="EMBL" id="CAF3612994.1"/>
    </source>
</evidence>
<name>A0A8S2H7T5_9BILA</name>
<dbReference type="EMBL" id="CAJOBA010001756">
    <property type="protein sequence ID" value="CAF3612994.1"/>
    <property type="molecule type" value="Genomic_DNA"/>
</dbReference>
<dbReference type="Proteomes" id="UP000677228">
    <property type="component" value="Unassembled WGS sequence"/>
</dbReference>